<dbReference type="InterPro" id="IPR027417">
    <property type="entry name" value="P-loop_NTPase"/>
</dbReference>
<dbReference type="InterPro" id="IPR003593">
    <property type="entry name" value="AAA+_ATPase"/>
</dbReference>
<dbReference type="SUPFAM" id="SSF52540">
    <property type="entry name" value="P-loop containing nucleoside triphosphate hydrolases"/>
    <property type="match status" value="1"/>
</dbReference>
<gene>
    <name evidence="3" type="ORF">EAE98_001593</name>
</gene>
<feature type="region of interest" description="Disordered" evidence="1">
    <location>
        <begin position="963"/>
        <end position="1137"/>
    </location>
</feature>
<feature type="region of interest" description="Disordered" evidence="1">
    <location>
        <begin position="307"/>
        <end position="358"/>
    </location>
</feature>
<dbReference type="GeneID" id="62228367"/>
<feature type="compositionally biased region" description="Polar residues" evidence="1">
    <location>
        <begin position="1065"/>
        <end position="1089"/>
    </location>
</feature>
<feature type="compositionally biased region" description="Polar residues" evidence="1">
    <location>
        <begin position="327"/>
        <end position="344"/>
    </location>
</feature>
<organism evidence="3 4">
    <name type="scientific">Botrytis deweyae</name>
    <dbReference type="NCBI Taxonomy" id="2478750"/>
    <lineage>
        <taxon>Eukaryota</taxon>
        <taxon>Fungi</taxon>
        <taxon>Dikarya</taxon>
        <taxon>Ascomycota</taxon>
        <taxon>Pezizomycotina</taxon>
        <taxon>Leotiomycetes</taxon>
        <taxon>Helotiales</taxon>
        <taxon>Sclerotiniaceae</taxon>
        <taxon>Botrytis</taxon>
    </lineage>
</organism>
<dbReference type="RefSeq" id="XP_038814197.1">
    <property type="nucleotide sequence ID" value="XM_038949212.1"/>
</dbReference>
<protein>
    <recommendedName>
        <fullName evidence="2">AAA+ ATPase domain-containing protein</fullName>
    </recommendedName>
</protein>
<dbReference type="EMBL" id="RCSX01000003">
    <property type="protein sequence ID" value="KAF7937279.1"/>
    <property type="molecule type" value="Genomic_DNA"/>
</dbReference>
<accession>A0ABQ7IYC0</accession>
<dbReference type="Pfam" id="PF00004">
    <property type="entry name" value="AAA"/>
    <property type="match status" value="1"/>
</dbReference>
<dbReference type="SMART" id="SM00382">
    <property type="entry name" value="AAA"/>
    <property type="match status" value="1"/>
</dbReference>
<feature type="compositionally biased region" description="Basic and acidic residues" evidence="1">
    <location>
        <begin position="307"/>
        <end position="317"/>
    </location>
</feature>
<dbReference type="Proteomes" id="UP000783213">
    <property type="component" value="Unassembled WGS sequence"/>
</dbReference>
<dbReference type="PANTHER" id="PTHR46411:SF2">
    <property type="entry name" value="AAA+ ATPASE DOMAIN-CONTAINING PROTEIN"/>
    <property type="match status" value="1"/>
</dbReference>
<keyword evidence="4" id="KW-1185">Reference proteome</keyword>
<feature type="compositionally biased region" description="Polar residues" evidence="1">
    <location>
        <begin position="993"/>
        <end position="1004"/>
    </location>
</feature>
<dbReference type="InterPro" id="IPR054289">
    <property type="entry name" value="DUF7025"/>
</dbReference>
<feature type="compositionally biased region" description="Basic and acidic residues" evidence="1">
    <location>
        <begin position="963"/>
        <end position="992"/>
    </location>
</feature>
<reference evidence="3 4" key="1">
    <citation type="journal article" date="2020" name="Genome Biol. Evol.">
        <title>Comparative genomics of Sclerotiniaceae.</title>
        <authorList>
            <person name="Valero Jimenez C.A."/>
            <person name="Steentjes M."/>
            <person name="Scholten O.E."/>
            <person name="Van Kan J.A.L."/>
        </authorList>
    </citation>
    <scope>NUCLEOTIDE SEQUENCE [LARGE SCALE GENOMIC DNA]</scope>
    <source>
        <strain evidence="3 4">B1</strain>
    </source>
</reference>
<dbReference type="InterPro" id="IPR056599">
    <property type="entry name" value="AAA_lid_fung"/>
</dbReference>
<name>A0ABQ7IYC0_9HELO</name>
<dbReference type="Pfam" id="PF22942">
    <property type="entry name" value="DUF7025"/>
    <property type="match status" value="1"/>
</dbReference>
<feature type="domain" description="AAA+ ATPase" evidence="2">
    <location>
        <begin position="717"/>
        <end position="842"/>
    </location>
</feature>
<dbReference type="InterPro" id="IPR003959">
    <property type="entry name" value="ATPase_AAA_core"/>
</dbReference>
<feature type="compositionally biased region" description="Polar residues" evidence="1">
    <location>
        <begin position="1101"/>
        <end position="1115"/>
    </location>
</feature>
<sequence>MEPSNFIPDETPPAVLDTDSGNASSEGHDEMISVQKNQDIGDKTPAYVQNGMSDFVPREQHQQVLEKLQAFEQKLAFMDGFMQRISQEKQSSLSYDIKDIDESSDSEQEYRNLLLEDIHRITRRKIMRRKRERERKAAEIPVRSDEETVQLKNGSTSDVETEEKLLISQLVMKGEALTPKYMDWKSFSALRKGQDSILHPIQVLVGEPEVGIGFKKYVVLPNESDVTMKQSQETKAIARKDNLGVQDPLPERIKIVSKSLFDDLSVISDSFASMDYTDVGITILRPYKILLYCETKIRDRLAKLEENQSSKKDERKTCSPQNDDETISASQTDILQPENTQPTSKQDDHIPGEGEGVDNNDIREALQLRCVLNFIDTKIQPKLNLLNGNTFQDISFNDLWHLYKPGDEVIDQAERQAFRVIRVETPVHDSTPSWARRFYKNSDEESSEKPFQIYCVYIDFDGKFLGPVSVEFSISRYDGEKPIRSLPIFPFRFARQKIDRDQLIERGRMLLDITTVKSMYYMGMTVDTKDEVDSQVVIDFNEALAEEHRKHWAPDIQLVTTTVDKSTSTREQNCQALCCRNQSVYEDAQVDRYRAEDFVQSLLPETSSQHPSLMIYPRTLQEVISGGNEPSKDELAIMTFRVFGFVLRTRKWAKLDLKYLRYENEANNKTVQTAFERLVLPEGHKDVVQALVTQHFRDKKTSSVRDEQYDLVRGKGKGLIILLHGAPGVGKTTTAEGVAESFKRPLFQITCGDLGTTAHEVEKELERNFALASRWGCVLLLDEADVFLAQRERKDFIRNGLVAVFLRVLEYYAGILFLTTNRVGDFDEAFASRIHMSLYYPELNREQTEKVFKLNLELIESRFKAQNRELEFDDSAVLSFAKQHYDEHKHARWNGRQIRNASQTALALAEFDALNKSLAVEIDNSTKVHLKQGHFTTVQKAYLAFAKYLGEVFGTEGDKRAEENQLRAREELNRSSKGHQKENSESKYRDTEFQPTNQHTNVMYQGNGYLPPRGPSPYQQMGHGPARGGSFGGAQQETYSYNQPTRLAPSNTPYNQPSIVHESHGGQQHPNQYSQQGWQQTAPQTTPGQINAIPRQMPIPVTQSQQAMYNQSYPQAQDGAHAQISSRGSEYSEFQER</sequence>
<evidence type="ECO:0000256" key="1">
    <source>
        <dbReference type="SAM" id="MobiDB-lite"/>
    </source>
</evidence>
<evidence type="ECO:0000259" key="2">
    <source>
        <dbReference type="SMART" id="SM00382"/>
    </source>
</evidence>
<feature type="compositionally biased region" description="Polar residues" evidence="1">
    <location>
        <begin position="1033"/>
        <end position="1058"/>
    </location>
</feature>
<dbReference type="Pfam" id="PF23232">
    <property type="entry name" value="AAA_lid_13"/>
    <property type="match status" value="1"/>
</dbReference>
<comment type="caution">
    <text evidence="3">The sequence shown here is derived from an EMBL/GenBank/DDBJ whole genome shotgun (WGS) entry which is preliminary data.</text>
</comment>
<dbReference type="Gene3D" id="3.40.50.300">
    <property type="entry name" value="P-loop containing nucleotide triphosphate hydrolases"/>
    <property type="match status" value="1"/>
</dbReference>
<dbReference type="CDD" id="cd19481">
    <property type="entry name" value="RecA-like_protease"/>
    <property type="match status" value="1"/>
</dbReference>
<evidence type="ECO:0000313" key="4">
    <source>
        <dbReference type="Proteomes" id="UP000783213"/>
    </source>
</evidence>
<feature type="region of interest" description="Disordered" evidence="1">
    <location>
        <begin position="1"/>
        <end position="28"/>
    </location>
</feature>
<evidence type="ECO:0000313" key="3">
    <source>
        <dbReference type="EMBL" id="KAF7937279.1"/>
    </source>
</evidence>
<dbReference type="PANTHER" id="PTHR46411">
    <property type="entry name" value="FAMILY ATPASE, PUTATIVE-RELATED"/>
    <property type="match status" value="1"/>
</dbReference>
<proteinExistence type="predicted"/>